<accession>A0A5R8KHP1</accession>
<dbReference type="Gene3D" id="2.40.320.10">
    <property type="entry name" value="Hypothetical Protein Pfu-838710-001"/>
    <property type="match status" value="1"/>
</dbReference>
<dbReference type="Proteomes" id="UP000306196">
    <property type="component" value="Unassembled WGS sequence"/>
</dbReference>
<protein>
    <submittedName>
        <fullName evidence="3">CYTH domain-containing protein</fullName>
    </submittedName>
</protein>
<evidence type="ECO:0000259" key="2">
    <source>
        <dbReference type="PROSITE" id="PS51707"/>
    </source>
</evidence>
<dbReference type="PANTHER" id="PTHR40114">
    <property type="entry name" value="SLR0698 PROTEIN"/>
    <property type="match status" value="1"/>
</dbReference>
<evidence type="ECO:0000313" key="4">
    <source>
        <dbReference type="Proteomes" id="UP000306196"/>
    </source>
</evidence>
<name>A0A5R8KHP1_9BACT</name>
<dbReference type="OrthoDB" id="9805588at2"/>
<dbReference type="InterPro" id="IPR033469">
    <property type="entry name" value="CYTH-like_dom_sf"/>
</dbReference>
<dbReference type="SUPFAM" id="SSF55154">
    <property type="entry name" value="CYTH-like phosphatases"/>
    <property type="match status" value="1"/>
</dbReference>
<dbReference type="PIRSF" id="PIRSF016487">
    <property type="entry name" value="CYTH_UCP016487"/>
    <property type="match status" value="1"/>
</dbReference>
<dbReference type="Pfam" id="PF01928">
    <property type="entry name" value="CYTH"/>
    <property type="match status" value="1"/>
</dbReference>
<gene>
    <name evidence="3" type="ORF">FEM03_05605</name>
</gene>
<dbReference type="CDD" id="cd07891">
    <property type="entry name" value="CYTH-like_CthTTM-like_1"/>
    <property type="match status" value="1"/>
</dbReference>
<dbReference type="InterPro" id="IPR023577">
    <property type="entry name" value="CYTH_domain"/>
</dbReference>
<dbReference type="AlphaFoldDB" id="A0A5R8KHP1"/>
<evidence type="ECO:0000256" key="1">
    <source>
        <dbReference type="PIRSR" id="PIRSR016487-1"/>
    </source>
</evidence>
<feature type="active site" description="Proton acceptor" evidence="1">
    <location>
        <position position="29"/>
    </location>
</feature>
<dbReference type="InterPro" id="IPR012042">
    <property type="entry name" value="NeuTTM/CthTTM-like"/>
</dbReference>
<dbReference type="PANTHER" id="PTHR40114:SF1">
    <property type="entry name" value="SLR0698 PROTEIN"/>
    <property type="match status" value="1"/>
</dbReference>
<keyword evidence="4" id="KW-1185">Reference proteome</keyword>
<feature type="domain" description="CYTH" evidence="2">
    <location>
        <begin position="2"/>
        <end position="147"/>
    </location>
</feature>
<organism evidence="3 4">
    <name type="scientific">Phragmitibacter flavus</name>
    <dbReference type="NCBI Taxonomy" id="2576071"/>
    <lineage>
        <taxon>Bacteria</taxon>
        <taxon>Pseudomonadati</taxon>
        <taxon>Verrucomicrobiota</taxon>
        <taxon>Verrucomicrobiia</taxon>
        <taxon>Verrucomicrobiales</taxon>
        <taxon>Verrucomicrobiaceae</taxon>
        <taxon>Phragmitibacter</taxon>
    </lineage>
</organism>
<comment type="caution">
    <text evidence="3">The sequence shown here is derived from an EMBL/GenBank/DDBJ whole genome shotgun (WGS) entry which is preliminary data.</text>
</comment>
<dbReference type="PROSITE" id="PS51707">
    <property type="entry name" value="CYTH"/>
    <property type="match status" value="1"/>
</dbReference>
<evidence type="ECO:0000313" key="3">
    <source>
        <dbReference type="EMBL" id="TLD71833.1"/>
    </source>
</evidence>
<dbReference type="SMART" id="SM01118">
    <property type="entry name" value="CYTH"/>
    <property type="match status" value="1"/>
</dbReference>
<reference evidence="3 4" key="1">
    <citation type="submission" date="2019-05" db="EMBL/GenBank/DDBJ databases">
        <title>Verrucobacter flavum gen. nov., sp. nov. a new member of the family Verrucomicrobiaceae.</title>
        <authorList>
            <person name="Szuroczki S."/>
            <person name="Abbaszade G."/>
            <person name="Szabo A."/>
            <person name="Felfoldi T."/>
            <person name="Schumann P."/>
            <person name="Boka K."/>
            <person name="Keki Z."/>
            <person name="Toumi M."/>
            <person name="Toth E."/>
        </authorList>
    </citation>
    <scope>NUCLEOTIDE SEQUENCE [LARGE SCALE GENOMIC DNA]</scope>
    <source>
        <strain evidence="3 4">MG-N-17</strain>
    </source>
</reference>
<proteinExistence type="predicted"/>
<sequence>MPVEIERKFLVASDAWREGASGTMMKQGYLARDPDRTVRIRIAGENAFVTIKGRRSGLARDEFEYAIPLSDAEELLRLCLPPLIEKTRFIVLHAGNRWEVDEFYGDNAGLIVAELELPSEDAAFEKPSWLGAEVSDDPRYFNSRLAQHQFKDW</sequence>
<dbReference type="EMBL" id="VAUV01000004">
    <property type="protein sequence ID" value="TLD71833.1"/>
    <property type="molecule type" value="Genomic_DNA"/>
</dbReference>